<evidence type="ECO:0000313" key="1">
    <source>
        <dbReference type="EMBL" id="MFC3884205.1"/>
    </source>
</evidence>
<dbReference type="Pfam" id="PF10720">
    <property type="entry name" value="DUF2515"/>
    <property type="match status" value="1"/>
</dbReference>
<organism evidence="1 2">
    <name type="scientific">Bacillus songklensis</name>
    <dbReference type="NCBI Taxonomy" id="1069116"/>
    <lineage>
        <taxon>Bacteria</taxon>
        <taxon>Bacillati</taxon>
        <taxon>Bacillota</taxon>
        <taxon>Bacilli</taxon>
        <taxon>Bacillales</taxon>
        <taxon>Bacillaceae</taxon>
        <taxon>Bacillus</taxon>
    </lineage>
</organism>
<gene>
    <name evidence="1" type="ORF">ACFOU2_12185</name>
</gene>
<protein>
    <submittedName>
        <fullName evidence="1">DUF2515 domain-containing protein</fullName>
    </submittedName>
</protein>
<dbReference type="InterPro" id="IPR019658">
    <property type="entry name" value="DUF2515"/>
</dbReference>
<comment type="caution">
    <text evidence="1">The sequence shown here is derived from an EMBL/GenBank/DDBJ whole genome shotgun (WGS) entry which is preliminary data.</text>
</comment>
<accession>A0ABV8B4G7</accession>
<proteinExistence type="predicted"/>
<evidence type="ECO:0000313" key="2">
    <source>
        <dbReference type="Proteomes" id="UP001595752"/>
    </source>
</evidence>
<dbReference type="EMBL" id="JBHRZT010000052">
    <property type="protein sequence ID" value="MFC3884205.1"/>
    <property type="molecule type" value="Genomic_DNA"/>
</dbReference>
<keyword evidence="2" id="KW-1185">Reference proteome</keyword>
<dbReference type="Proteomes" id="UP001595752">
    <property type="component" value="Unassembled WGS sequence"/>
</dbReference>
<name>A0ABV8B4G7_9BACI</name>
<reference evidence="2" key="1">
    <citation type="journal article" date="2019" name="Int. J. Syst. Evol. Microbiol.">
        <title>The Global Catalogue of Microorganisms (GCM) 10K type strain sequencing project: providing services to taxonomists for standard genome sequencing and annotation.</title>
        <authorList>
            <consortium name="The Broad Institute Genomics Platform"/>
            <consortium name="The Broad Institute Genome Sequencing Center for Infectious Disease"/>
            <person name="Wu L."/>
            <person name="Ma J."/>
        </authorList>
    </citation>
    <scope>NUCLEOTIDE SEQUENCE [LARGE SCALE GENOMIC DNA]</scope>
    <source>
        <strain evidence="2">CCUG 61889</strain>
    </source>
</reference>
<dbReference type="RefSeq" id="WP_377915432.1">
    <property type="nucleotide sequence ID" value="NZ_JBHRZT010000052.1"/>
</dbReference>
<sequence length="326" mass="39359">MDSVHSHLTTGEQAILQEIKRNTESANLDNISRTEAYANFYRRHPEIRWSFLASMVSRNAGWNMCDLEGRWMPLTLDVYTRTMLFFTYERANWLIFADAYPQLLIYEYSKLNGRPYFDLLSHFGVSSFIKKEWALFWQEKNKERLLTSLIINEQNIIQKPVIDHPFYKKKVFHSFVFKLQDWLHFSSVIFPTLHGELYGCSVHDFWNKTKRIELGKKLSQLLFEPSLYPHFVQFSNQTTHTGSRHDYEQFLAMDKRRDTPFLRMTFPVIHHHQSESNEWKASSRQVKRWLGPVPFPKKINITRWYEKKRMQLRLLIQMEQYVRHFY</sequence>